<dbReference type="PROSITE" id="PS50891">
    <property type="entry name" value="LOB"/>
    <property type="match status" value="1"/>
</dbReference>
<sequence length="350" mass="34931">MSSSLSSSNSPCAACKIQRRKCTQECVFAPYFTPDNPQRFAYVHKVFGASNVAKLLNELNAAKREDGEKVSLEKAECMMEAAIAKVEEVVKSSQVEQGKNVVVANTPVKEECELVVVEKVPLAGVEGNVPPPGGSEGGVGSGEGNGEGAAGEGGEGVVGEGNGEGFTGEGVPGDGGEGVTGEGDPGDGGEGVTGKGVPGDGGEGVPGEGVPGDGGEGVTGGVPEDGGEGVTGEGEGVPGDGGEGVTGEGVPGDGGEGVPGDGGEGVAGVVGERGEGTNGLQLKELQSTGSEPRITLSLPRITHTKPRNDIQSTLSAAPLKTSRRLQKGLDCTLFTKDGITLNFEKKVRPH</sequence>
<feature type="compositionally biased region" description="Gly residues" evidence="2">
    <location>
        <begin position="134"/>
        <end position="268"/>
    </location>
</feature>
<dbReference type="Proteomes" id="UP000053144">
    <property type="component" value="Chromosome 9"/>
</dbReference>
<accession>A0A0L9VBT4</accession>
<organism evidence="4 5">
    <name type="scientific">Phaseolus angularis</name>
    <name type="common">Azuki bean</name>
    <name type="synonym">Vigna angularis</name>
    <dbReference type="NCBI Taxonomy" id="3914"/>
    <lineage>
        <taxon>Eukaryota</taxon>
        <taxon>Viridiplantae</taxon>
        <taxon>Streptophyta</taxon>
        <taxon>Embryophyta</taxon>
        <taxon>Tracheophyta</taxon>
        <taxon>Spermatophyta</taxon>
        <taxon>Magnoliopsida</taxon>
        <taxon>eudicotyledons</taxon>
        <taxon>Gunneridae</taxon>
        <taxon>Pentapetalae</taxon>
        <taxon>rosids</taxon>
        <taxon>fabids</taxon>
        <taxon>Fabales</taxon>
        <taxon>Fabaceae</taxon>
        <taxon>Papilionoideae</taxon>
        <taxon>50 kb inversion clade</taxon>
        <taxon>NPAAA clade</taxon>
        <taxon>indigoferoid/millettioid clade</taxon>
        <taxon>Phaseoleae</taxon>
        <taxon>Vigna</taxon>
    </lineage>
</organism>
<feature type="domain" description="LOB" evidence="3">
    <location>
        <begin position="10"/>
        <end position="111"/>
    </location>
</feature>
<gene>
    <name evidence="4" type="ORF">LR48_Vigan09g117900</name>
</gene>
<dbReference type="EMBL" id="CM003379">
    <property type="protein sequence ID" value="KOM52520.1"/>
    <property type="molecule type" value="Genomic_DNA"/>
</dbReference>
<dbReference type="InterPro" id="IPR004883">
    <property type="entry name" value="LOB"/>
</dbReference>
<evidence type="ECO:0000256" key="1">
    <source>
        <dbReference type="ARBA" id="ARBA00005474"/>
    </source>
</evidence>
<dbReference type="STRING" id="3914.A0A0L9VBT4"/>
<evidence type="ECO:0000256" key="2">
    <source>
        <dbReference type="SAM" id="MobiDB-lite"/>
    </source>
</evidence>
<feature type="compositionally biased region" description="Polar residues" evidence="2">
    <location>
        <begin position="278"/>
        <end position="290"/>
    </location>
</feature>
<name>A0A0L9VBT4_PHAAN</name>
<feature type="region of interest" description="Disordered" evidence="2">
    <location>
        <begin position="124"/>
        <end position="292"/>
    </location>
</feature>
<dbReference type="PANTHER" id="PTHR31301">
    <property type="entry name" value="LOB DOMAIN-CONTAINING PROTEIN 4-RELATED"/>
    <property type="match status" value="1"/>
</dbReference>
<dbReference type="PANTHER" id="PTHR31301:SF68">
    <property type="entry name" value="LOB DOMAIN-CONTAINING PROTEIN 32-RELATED"/>
    <property type="match status" value="1"/>
</dbReference>
<reference evidence="5" key="1">
    <citation type="journal article" date="2015" name="Proc. Natl. Acad. Sci. U.S.A.">
        <title>Genome sequencing of adzuki bean (Vigna angularis) provides insight into high starch and low fat accumulation and domestication.</title>
        <authorList>
            <person name="Yang K."/>
            <person name="Tian Z."/>
            <person name="Chen C."/>
            <person name="Luo L."/>
            <person name="Zhao B."/>
            <person name="Wang Z."/>
            <person name="Yu L."/>
            <person name="Li Y."/>
            <person name="Sun Y."/>
            <person name="Li W."/>
            <person name="Chen Y."/>
            <person name="Li Y."/>
            <person name="Zhang Y."/>
            <person name="Ai D."/>
            <person name="Zhao J."/>
            <person name="Shang C."/>
            <person name="Ma Y."/>
            <person name="Wu B."/>
            <person name="Wang M."/>
            <person name="Gao L."/>
            <person name="Sun D."/>
            <person name="Zhang P."/>
            <person name="Guo F."/>
            <person name="Wang W."/>
            <person name="Li Y."/>
            <person name="Wang J."/>
            <person name="Varshney R.K."/>
            <person name="Wang J."/>
            <person name="Ling H.Q."/>
            <person name="Wan P."/>
        </authorList>
    </citation>
    <scope>NUCLEOTIDE SEQUENCE</scope>
    <source>
        <strain evidence="5">cv. Jingnong 6</strain>
    </source>
</reference>
<protein>
    <recommendedName>
        <fullName evidence="3">LOB domain-containing protein</fullName>
    </recommendedName>
</protein>
<evidence type="ECO:0000313" key="4">
    <source>
        <dbReference type="EMBL" id="KOM52520.1"/>
    </source>
</evidence>
<dbReference type="Pfam" id="PF03195">
    <property type="entry name" value="LOB"/>
    <property type="match status" value="1"/>
</dbReference>
<evidence type="ECO:0000259" key="3">
    <source>
        <dbReference type="PROSITE" id="PS50891"/>
    </source>
</evidence>
<proteinExistence type="inferred from homology"/>
<evidence type="ECO:0000313" key="5">
    <source>
        <dbReference type="Proteomes" id="UP000053144"/>
    </source>
</evidence>
<comment type="similarity">
    <text evidence="1">Belongs to the LOB domain-containing protein family.</text>
</comment>
<dbReference type="Gramene" id="KOM52520">
    <property type="protein sequence ID" value="KOM52520"/>
    <property type="gene ID" value="LR48_Vigan09g117900"/>
</dbReference>
<dbReference type="AlphaFoldDB" id="A0A0L9VBT4"/>